<dbReference type="Proteomes" id="UP001386437">
    <property type="component" value="Unassembled WGS sequence"/>
</dbReference>
<reference evidence="1 2" key="1">
    <citation type="journal article" date="2022" name="Arch. Microbiol.">
        <title>Paraburkholderia bengalensis sp. nov. isolated from roots of Oryza sativa, IR64.</title>
        <authorList>
            <person name="Nag P."/>
            <person name="Mondal N."/>
            <person name="Sarkar J."/>
            <person name="Das S."/>
        </authorList>
    </citation>
    <scope>NUCLEOTIDE SEQUENCE [LARGE SCALE GENOMIC DNA]</scope>
    <source>
        <strain evidence="1 2">IR64_4_BI</strain>
    </source>
</reference>
<accession>A0ABU8J4N3</accession>
<dbReference type="EMBL" id="JACFYJ010000123">
    <property type="protein sequence ID" value="MEI6002630.1"/>
    <property type="molecule type" value="Genomic_DNA"/>
</dbReference>
<dbReference type="InterPro" id="IPR014985">
    <property type="entry name" value="WbqC"/>
</dbReference>
<organism evidence="1 2">
    <name type="scientific">Paraburkholderia bengalensis</name>
    <dbReference type="NCBI Taxonomy" id="2747562"/>
    <lineage>
        <taxon>Bacteria</taxon>
        <taxon>Pseudomonadati</taxon>
        <taxon>Pseudomonadota</taxon>
        <taxon>Betaproteobacteria</taxon>
        <taxon>Burkholderiales</taxon>
        <taxon>Burkholderiaceae</taxon>
        <taxon>Paraburkholderia</taxon>
    </lineage>
</organism>
<proteinExistence type="predicted"/>
<dbReference type="RefSeq" id="WP_336602240.1">
    <property type="nucleotide sequence ID" value="NZ_JACFYJ010000123.1"/>
</dbReference>
<name>A0ABU8J4N3_9BURK</name>
<comment type="caution">
    <text evidence="1">The sequence shown here is derived from an EMBL/GenBank/DDBJ whole genome shotgun (WGS) entry which is preliminary data.</text>
</comment>
<protein>
    <submittedName>
        <fullName evidence="1">WbqC family protein</fullName>
    </submittedName>
</protein>
<evidence type="ECO:0000313" key="2">
    <source>
        <dbReference type="Proteomes" id="UP001386437"/>
    </source>
</evidence>
<gene>
    <name evidence="1" type="ORF">H3V53_37635</name>
</gene>
<dbReference type="Pfam" id="PF08889">
    <property type="entry name" value="WbqC"/>
    <property type="match status" value="1"/>
</dbReference>
<keyword evidence="2" id="KW-1185">Reference proteome</keyword>
<evidence type="ECO:0000313" key="1">
    <source>
        <dbReference type="EMBL" id="MEI6002630.1"/>
    </source>
</evidence>
<sequence>MTRVLSAHQPAYLPWLGYFDKIARADVFVYLDTVQFEKNSFTNRNRILGANGPMWLTVPVRQKGHLGATLQTLEIDDSQPWRDKHLKSIALSYRKAPGFEQKFAKLQALYHEPGALLADHCWTQLKFWMNELRVETRVVRSSELPPMGRKSDLVLDLCRHFGADAYLSGKLGRDYLDESAFAADGIAVTYQDYRCAPYPQIHGSFVPALGIVDAWMNSEAPLSNLIAGVVQS</sequence>